<evidence type="ECO:0000256" key="6">
    <source>
        <dbReference type="ARBA" id="ARBA00023065"/>
    </source>
</evidence>
<keyword evidence="6 8" id="KW-0406">Ion transport</keyword>
<evidence type="ECO:0000256" key="8">
    <source>
        <dbReference type="RuleBase" id="RU361189"/>
    </source>
</evidence>
<keyword evidence="5" id="KW-1133">Transmembrane helix</keyword>
<evidence type="ECO:0000256" key="2">
    <source>
        <dbReference type="ARBA" id="ARBA00009904"/>
    </source>
</evidence>
<dbReference type="Pfam" id="PF01496">
    <property type="entry name" value="V_ATPase_I"/>
    <property type="match status" value="1"/>
</dbReference>
<reference evidence="9" key="1">
    <citation type="submission" date="2023-05" db="EMBL/GenBank/DDBJ databases">
        <title>Genome and transcriptome analyses reveal genes involved in the formation of fine ridges on petal epidermal cells in Hibiscus trionum.</title>
        <authorList>
            <person name="Koshimizu S."/>
            <person name="Masuda S."/>
            <person name="Ishii T."/>
            <person name="Shirasu K."/>
            <person name="Hoshino A."/>
            <person name="Arita M."/>
        </authorList>
    </citation>
    <scope>NUCLEOTIDE SEQUENCE</scope>
    <source>
        <strain evidence="9">Hamamatsu line</strain>
    </source>
</reference>
<evidence type="ECO:0000256" key="3">
    <source>
        <dbReference type="ARBA" id="ARBA00022448"/>
    </source>
</evidence>
<evidence type="ECO:0000256" key="5">
    <source>
        <dbReference type="ARBA" id="ARBA00022989"/>
    </source>
</evidence>
<comment type="caution">
    <text evidence="9">The sequence shown here is derived from an EMBL/GenBank/DDBJ whole genome shotgun (WGS) entry which is preliminary data.</text>
</comment>
<dbReference type="EMBL" id="BSYR01000005">
    <property type="protein sequence ID" value="GMI67526.1"/>
    <property type="molecule type" value="Genomic_DNA"/>
</dbReference>
<dbReference type="GO" id="GO:0051117">
    <property type="term" value="F:ATPase binding"/>
    <property type="evidence" value="ECO:0007669"/>
    <property type="project" value="TreeGrafter"/>
</dbReference>
<dbReference type="GO" id="GO:0007035">
    <property type="term" value="P:vacuolar acidification"/>
    <property type="evidence" value="ECO:0007669"/>
    <property type="project" value="TreeGrafter"/>
</dbReference>
<dbReference type="AlphaFoldDB" id="A0A9W7H0M3"/>
<comment type="similarity">
    <text evidence="2 8">Belongs to the V-ATPase 116 kDa subunit family.</text>
</comment>
<evidence type="ECO:0000256" key="1">
    <source>
        <dbReference type="ARBA" id="ARBA00004141"/>
    </source>
</evidence>
<keyword evidence="8" id="KW-0375">Hydrogen ion transport</keyword>
<dbReference type="PANTHER" id="PTHR11629">
    <property type="entry name" value="VACUOLAR PROTON ATPASES"/>
    <property type="match status" value="1"/>
</dbReference>
<keyword evidence="3 8" id="KW-0813">Transport</keyword>
<evidence type="ECO:0000256" key="4">
    <source>
        <dbReference type="ARBA" id="ARBA00022692"/>
    </source>
</evidence>
<dbReference type="InterPro" id="IPR002490">
    <property type="entry name" value="V-ATPase_116kDa_su"/>
</dbReference>
<evidence type="ECO:0000313" key="9">
    <source>
        <dbReference type="EMBL" id="GMI67526.1"/>
    </source>
</evidence>
<dbReference type="Proteomes" id="UP001165190">
    <property type="component" value="Unassembled WGS sequence"/>
</dbReference>
<evidence type="ECO:0000256" key="7">
    <source>
        <dbReference type="ARBA" id="ARBA00023136"/>
    </source>
</evidence>
<organism evidence="9 10">
    <name type="scientific">Hibiscus trionum</name>
    <name type="common">Flower of an hour</name>
    <dbReference type="NCBI Taxonomy" id="183268"/>
    <lineage>
        <taxon>Eukaryota</taxon>
        <taxon>Viridiplantae</taxon>
        <taxon>Streptophyta</taxon>
        <taxon>Embryophyta</taxon>
        <taxon>Tracheophyta</taxon>
        <taxon>Spermatophyta</taxon>
        <taxon>Magnoliopsida</taxon>
        <taxon>eudicotyledons</taxon>
        <taxon>Gunneridae</taxon>
        <taxon>Pentapetalae</taxon>
        <taxon>rosids</taxon>
        <taxon>malvids</taxon>
        <taxon>Malvales</taxon>
        <taxon>Malvaceae</taxon>
        <taxon>Malvoideae</taxon>
        <taxon>Hibiscus</taxon>
    </lineage>
</organism>
<dbReference type="GO" id="GO:0016471">
    <property type="term" value="C:vacuolar proton-transporting V-type ATPase complex"/>
    <property type="evidence" value="ECO:0007669"/>
    <property type="project" value="TreeGrafter"/>
</dbReference>
<accession>A0A9W7H0M3</accession>
<dbReference type="GO" id="GO:0033179">
    <property type="term" value="C:proton-transporting V-type ATPase, V0 domain"/>
    <property type="evidence" value="ECO:0007669"/>
    <property type="project" value="InterPro"/>
</dbReference>
<keyword evidence="4" id="KW-0812">Transmembrane</keyword>
<gene>
    <name evidence="9" type="ORF">HRI_000421900</name>
</gene>
<proteinExistence type="inferred from homology"/>
<sequence>MAYKHRFFEEQMKKVDLLTLVKSLISEDDDSYNLKMKRGELEAELIEMNANHENLQQCYNEVIEYKSFVQKDGEFIHSVQNSVVAKQKVIEVQQKGKGYVDSGIITIGKSLVFEIILSRATRGNAFLKPSPTLMPNVIKLKREMTAIWSNHFKDSMGSSSVLIRFISCLSSLILEKDFSSIGVWMQA</sequence>
<dbReference type="GO" id="GO:0046961">
    <property type="term" value="F:proton-transporting ATPase activity, rotational mechanism"/>
    <property type="evidence" value="ECO:0007669"/>
    <property type="project" value="InterPro"/>
</dbReference>
<evidence type="ECO:0000313" key="10">
    <source>
        <dbReference type="Proteomes" id="UP001165190"/>
    </source>
</evidence>
<comment type="function">
    <text evidence="8">Essential component of the vacuolar proton pump (V-ATPase), a multimeric enzyme that catalyzes the translocation of protons across the membranes. Required for assembly and activity of the V-ATPase.</text>
</comment>
<protein>
    <recommendedName>
        <fullName evidence="8">V-type proton ATPase subunit a</fullName>
    </recommendedName>
</protein>
<dbReference type="PANTHER" id="PTHR11629:SF63">
    <property type="entry name" value="V-TYPE PROTON ATPASE SUBUNIT A"/>
    <property type="match status" value="1"/>
</dbReference>
<keyword evidence="10" id="KW-1185">Reference proteome</keyword>
<name>A0A9W7H0M3_HIBTR</name>
<comment type="subcellular location">
    <subcellularLocation>
        <location evidence="1">Membrane</location>
        <topology evidence="1">Multi-pass membrane protein</topology>
    </subcellularLocation>
</comment>
<keyword evidence="7" id="KW-0472">Membrane</keyword>